<name>Q1N0C7_9GAMM</name>
<keyword evidence="3" id="KW-1185">Reference proteome</keyword>
<dbReference type="STRING" id="207949.RED65_06302"/>
<evidence type="ECO:0000313" key="3">
    <source>
        <dbReference type="Proteomes" id="UP000004263"/>
    </source>
</evidence>
<accession>Q1N0C7</accession>
<reference evidence="2 3" key="1">
    <citation type="submission" date="2006-03" db="EMBL/GenBank/DDBJ databases">
        <authorList>
            <person name="Pinhassi J."/>
            <person name="Pedros-Alio C."/>
            <person name="Ferriera S."/>
            <person name="Johnson J."/>
            <person name="Kravitz S."/>
            <person name="Halpern A."/>
            <person name="Remington K."/>
            <person name="Beeson K."/>
            <person name="Tran B."/>
            <person name="Rogers Y.-H."/>
            <person name="Friedman R."/>
            <person name="Venter J.C."/>
        </authorList>
    </citation>
    <scope>NUCLEOTIDE SEQUENCE [LARGE SCALE GENOMIC DNA]</scope>
    <source>
        <strain evidence="2 3">RED65</strain>
    </source>
</reference>
<evidence type="ECO:0000313" key="2">
    <source>
        <dbReference type="EMBL" id="EAT11737.1"/>
    </source>
</evidence>
<organism evidence="2 3">
    <name type="scientific">Bermanella marisrubri</name>
    <dbReference type="NCBI Taxonomy" id="207949"/>
    <lineage>
        <taxon>Bacteria</taxon>
        <taxon>Pseudomonadati</taxon>
        <taxon>Pseudomonadota</taxon>
        <taxon>Gammaproteobacteria</taxon>
        <taxon>Oceanospirillales</taxon>
        <taxon>Oceanospirillaceae</taxon>
        <taxon>Bermanella</taxon>
    </lineage>
</organism>
<proteinExistence type="predicted"/>
<dbReference type="HOGENOM" id="CLU_1036922_0_0_6"/>
<sequence>MSANAGYDQAQLLYLKQLGIDVWVPRDALVDSNTADDVEQSQASVEYNQAVHAQAETRPSQETPSAQTNPVVQANSSSLSNQPETSQHALAKPVVDTQSSAPQINVTSAPAFPLANPIAESSSTNIPPASQESVPEFTLNYWCYRSGLWVVTAEANLTPQHHAFVHNVAQALQGMKSKPKHVGMFVWPMLDAPNVDQGESVAKRYLAEHFEQLKAFVEPKHLLCFAGSDQWLTELPSTGIDGTLAETMSSIDSKRALWQTIQPLSSFF</sequence>
<gene>
    <name evidence="2" type="ORF">RED65_06302</name>
</gene>
<comment type="caution">
    <text evidence="2">The sequence shown here is derived from an EMBL/GenBank/DDBJ whole genome shotgun (WGS) entry which is preliminary data.</text>
</comment>
<dbReference type="EMBL" id="AAQH01000014">
    <property type="protein sequence ID" value="EAT11737.1"/>
    <property type="molecule type" value="Genomic_DNA"/>
</dbReference>
<dbReference type="RefSeq" id="WP_007016507.1">
    <property type="nucleotide sequence ID" value="NZ_AAQH01000014.1"/>
</dbReference>
<feature type="region of interest" description="Disordered" evidence="1">
    <location>
        <begin position="50"/>
        <end position="98"/>
    </location>
</feature>
<dbReference type="OrthoDB" id="6362681at2"/>
<evidence type="ECO:0000256" key="1">
    <source>
        <dbReference type="SAM" id="MobiDB-lite"/>
    </source>
</evidence>
<feature type="compositionally biased region" description="Polar residues" evidence="1">
    <location>
        <begin position="57"/>
        <end position="88"/>
    </location>
</feature>
<dbReference type="Proteomes" id="UP000004263">
    <property type="component" value="Unassembled WGS sequence"/>
</dbReference>
<protein>
    <submittedName>
        <fullName evidence="2">Uncharacterized protein</fullName>
    </submittedName>
</protein>
<dbReference type="AlphaFoldDB" id="Q1N0C7"/>